<dbReference type="Proteomes" id="UP000824260">
    <property type="component" value="Unassembled WGS sequence"/>
</dbReference>
<gene>
    <name evidence="1" type="ORF">IAA52_08020</name>
</gene>
<dbReference type="AlphaFoldDB" id="A0A9D0ZMN3"/>
<protein>
    <submittedName>
        <fullName evidence="1">Uncharacterized protein</fullName>
    </submittedName>
</protein>
<reference evidence="1" key="2">
    <citation type="journal article" date="2021" name="PeerJ">
        <title>Extensive microbial diversity within the chicken gut microbiome revealed by metagenomics and culture.</title>
        <authorList>
            <person name="Gilroy R."/>
            <person name="Ravi A."/>
            <person name="Getino M."/>
            <person name="Pursley I."/>
            <person name="Horton D.L."/>
            <person name="Alikhan N.F."/>
            <person name="Baker D."/>
            <person name="Gharbi K."/>
            <person name="Hall N."/>
            <person name="Watson M."/>
            <person name="Adriaenssens E.M."/>
            <person name="Foster-Nyarko E."/>
            <person name="Jarju S."/>
            <person name="Secka A."/>
            <person name="Antonio M."/>
            <person name="Oren A."/>
            <person name="Chaudhuri R.R."/>
            <person name="La Ragione R."/>
            <person name="Hildebrand F."/>
            <person name="Pallen M.J."/>
        </authorList>
    </citation>
    <scope>NUCLEOTIDE SEQUENCE</scope>
    <source>
        <strain evidence="1">ChiSjej6B24-2974</strain>
    </source>
</reference>
<evidence type="ECO:0000313" key="2">
    <source>
        <dbReference type="Proteomes" id="UP000824260"/>
    </source>
</evidence>
<sequence length="159" mass="16536">MKALSIVLSVIAAILIALIAVFFIGGVLGTEASVTVMEAAEDPVSLAAAAQAIEDGTAPLVLETLSEEELDGCRLANVTVTFTNNGLFAAEWLTYTLQGGAGDVAVYAQSADSLDIPARSSAQLNLKLLMRGNADGAGRALEVEYYVLGMRRTATISIE</sequence>
<accession>A0A9D0ZMN3</accession>
<dbReference type="EMBL" id="DVFZ01000080">
    <property type="protein sequence ID" value="HIQ83036.1"/>
    <property type="molecule type" value="Genomic_DNA"/>
</dbReference>
<comment type="caution">
    <text evidence="1">The sequence shown here is derived from an EMBL/GenBank/DDBJ whole genome shotgun (WGS) entry which is preliminary data.</text>
</comment>
<proteinExistence type="predicted"/>
<reference evidence="1" key="1">
    <citation type="submission" date="2020-10" db="EMBL/GenBank/DDBJ databases">
        <authorList>
            <person name="Gilroy R."/>
        </authorList>
    </citation>
    <scope>NUCLEOTIDE SEQUENCE</scope>
    <source>
        <strain evidence="1">ChiSjej6B24-2974</strain>
    </source>
</reference>
<organism evidence="1 2">
    <name type="scientific">Candidatus Pullichristensenella stercorigallinarum</name>
    <dbReference type="NCBI Taxonomy" id="2840909"/>
    <lineage>
        <taxon>Bacteria</taxon>
        <taxon>Bacillati</taxon>
        <taxon>Bacillota</taxon>
        <taxon>Clostridia</taxon>
        <taxon>Candidatus Pullichristensenella</taxon>
    </lineage>
</organism>
<name>A0A9D0ZMN3_9FIRM</name>
<evidence type="ECO:0000313" key="1">
    <source>
        <dbReference type="EMBL" id="HIQ83036.1"/>
    </source>
</evidence>